<proteinExistence type="predicted"/>
<comment type="caution">
    <text evidence="1">The sequence shown here is derived from an EMBL/GenBank/DDBJ whole genome shotgun (WGS) entry which is preliminary data.</text>
</comment>
<dbReference type="Proteomes" id="UP000327493">
    <property type="component" value="Unassembled WGS sequence"/>
</dbReference>
<dbReference type="AlphaFoldDB" id="A0A5J5C8G6"/>
<keyword evidence="2" id="KW-1185">Reference proteome</keyword>
<name>A0A5J5C8G6_9PERO</name>
<protein>
    <submittedName>
        <fullName evidence="1">Uncharacterized protein</fullName>
    </submittedName>
</protein>
<reference evidence="1 2" key="1">
    <citation type="submission" date="2019-08" db="EMBL/GenBank/DDBJ databases">
        <title>A chromosome-level genome assembly, high-density linkage maps, and genome scans reveal the genomic architecture of hybrid incompatibilities underlying speciation via character displacement in darters (Percidae: Etheostominae).</title>
        <authorList>
            <person name="Moran R.L."/>
            <person name="Catchen J.M."/>
            <person name="Fuller R.C."/>
        </authorList>
    </citation>
    <scope>NUCLEOTIDE SEQUENCE [LARGE SCALE GENOMIC DNA]</scope>
    <source>
        <strain evidence="1">EspeVRDwgs_2016</strain>
        <tissue evidence="1">Muscle</tissue>
    </source>
</reference>
<sequence>MLNSYSSSQFSRSSLREKRLPLSQLPLPHAQRGTRATLLLVVAI</sequence>
<evidence type="ECO:0000313" key="1">
    <source>
        <dbReference type="EMBL" id="KAA8577513.1"/>
    </source>
</evidence>
<gene>
    <name evidence="1" type="ORF">FQN60_011491</name>
</gene>
<dbReference type="EMBL" id="VOFY01002681">
    <property type="protein sequence ID" value="KAA8577513.1"/>
    <property type="molecule type" value="Genomic_DNA"/>
</dbReference>
<evidence type="ECO:0000313" key="2">
    <source>
        <dbReference type="Proteomes" id="UP000327493"/>
    </source>
</evidence>
<accession>A0A5J5C8G6</accession>
<organism evidence="1 2">
    <name type="scientific">Etheostoma spectabile</name>
    <name type="common">orangethroat darter</name>
    <dbReference type="NCBI Taxonomy" id="54343"/>
    <lineage>
        <taxon>Eukaryota</taxon>
        <taxon>Metazoa</taxon>
        <taxon>Chordata</taxon>
        <taxon>Craniata</taxon>
        <taxon>Vertebrata</taxon>
        <taxon>Euteleostomi</taxon>
        <taxon>Actinopterygii</taxon>
        <taxon>Neopterygii</taxon>
        <taxon>Teleostei</taxon>
        <taxon>Neoteleostei</taxon>
        <taxon>Acanthomorphata</taxon>
        <taxon>Eupercaria</taxon>
        <taxon>Perciformes</taxon>
        <taxon>Percoidei</taxon>
        <taxon>Percidae</taxon>
        <taxon>Etheostomatinae</taxon>
        <taxon>Etheostoma</taxon>
    </lineage>
</organism>